<evidence type="ECO:0000256" key="6">
    <source>
        <dbReference type="ARBA" id="ARBA00022840"/>
    </source>
</evidence>
<dbReference type="SUPFAM" id="SSF56112">
    <property type="entry name" value="Protein kinase-like (PK-like)"/>
    <property type="match status" value="1"/>
</dbReference>
<dbReference type="GO" id="GO:0005524">
    <property type="term" value="F:ATP binding"/>
    <property type="evidence" value="ECO:0007669"/>
    <property type="project" value="UniProtKB-UniRule"/>
</dbReference>
<evidence type="ECO:0000256" key="3">
    <source>
        <dbReference type="ARBA" id="ARBA00022679"/>
    </source>
</evidence>
<dbReference type="InterPro" id="IPR000719">
    <property type="entry name" value="Prot_kinase_dom"/>
</dbReference>
<accession>A0A9D4HUA7</accession>
<name>A0A9D4HUA7_DREPO</name>
<evidence type="ECO:0000313" key="14">
    <source>
        <dbReference type="Proteomes" id="UP000828390"/>
    </source>
</evidence>
<dbReference type="SMART" id="SM00220">
    <property type="entry name" value="S_TKc"/>
    <property type="match status" value="1"/>
</dbReference>
<dbReference type="PANTHER" id="PTHR44329:SF285">
    <property type="entry name" value="V-MOS MOLONEY MURINE SARCOMA VIRAL ONCO HOMOLOG"/>
    <property type="match status" value="1"/>
</dbReference>
<dbReference type="PANTHER" id="PTHR44329">
    <property type="entry name" value="SERINE/THREONINE-PROTEIN KINASE TNNI3K-RELATED"/>
    <property type="match status" value="1"/>
</dbReference>
<dbReference type="Proteomes" id="UP000828390">
    <property type="component" value="Unassembled WGS sequence"/>
</dbReference>
<reference evidence="13" key="1">
    <citation type="journal article" date="2019" name="bioRxiv">
        <title>The Genome of the Zebra Mussel, Dreissena polymorpha: A Resource for Invasive Species Research.</title>
        <authorList>
            <person name="McCartney M.A."/>
            <person name="Auch B."/>
            <person name="Kono T."/>
            <person name="Mallez S."/>
            <person name="Zhang Y."/>
            <person name="Obille A."/>
            <person name="Becker A."/>
            <person name="Abrahante J.E."/>
            <person name="Garbe J."/>
            <person name="Badalamenti J.P."/>
            <person name="Herman A."/>
            <person name="Mangelson H."/>
            <person name="Liachko I."/>
            <person name="Sullivan S."/>
            <person name="Sone E.D."/>
            <person name="Koren S."/>
            <person name="Silverstein K.A.T."/>
            <person name="Beckman K.B."/>
            <person name="Gohl D.M."/>
        </authorList>
    </citation>
    <scope>NUCLEOTIDE SEQUENCE</scope>
    <source>
        <strain evidence="13">Duluth1</strain>
        <tissue evidence="13">Whole animal</tissue>
    </source>
</reference>
<sequence>MLERQSSRGNLHRQSTLRNINKHSCLQRQKSRHTLQRQHSNVVLQAKISDVNNNINVNSVLSVTHVSPRVRHLLLKHTKFGFIDRFQNLSLAGSSADIKSTESLPSILTESDTLIRDCQMPESLFRDDFTASKTINKDDFELGRVLGAGGFGSVYLGIFQKQKVAIKVMHKYTKNPAAQIESFKAELHVMRFNHPNIVRTLAATHIDKFDEGAWIIMEYVGFSNLYKLLSDSEEVIANERRLKFAIQIASALAYAHKHKVAHLDLKPANILITDDDNCKVGDFGCSQKVEIDTGVVSPTNRSILTGTFAYRAPELLRGEPPTFKADVYSFGITLWQLKSRETPFCNQNQHVVIFAVVANGMRPPDMSPAETDPFELSYKDLYAQCWTANPLDRPSASEVVDVLNIWKLHL</sequence>
<dbReference type="GO" id="GO:0004674">
    <property type="term" value="F:protein serine/threonine kinase activity"/>
    <property type="evidence" value="ECO:0007669"/>
    <property type="project" value="UniProtKB-KW"/>
</dbReference>
<feature type="region of interest" description="Disordered" evidence="11">
    <location>
        <begin position="1"/>
        <end position="38"/>
    </location>
</feature>
<evidence type="ECO:0000256" key="4">
    <source>
        <dbReference type="ARBA" id="ARBA00022741"/>
    </source>
</evidence>
<proteinExistence type="inferred from homology"/>
<dbReference type="PROSITE" id="PS00108">
    <property type="entry name" value="PROTEIN_KINASE_ST"/>
    <property type="match status" value="1"/>
</dbReference>
<keyword evidence="6 9" id="KW-0067">ATP-binding</keyword>
<evidence type="ECO:0000313" key="13">
    <source>
        <dbReference type="EMBL" id="KAH3731185.1"/>
    </source>
</evidence>
<dbReference type="InterPro" id="IPR017441">
    <property type="entry name" value="Protein_kinase_ATP_BS"/>
</dbReference>
<comment type="similarity">
    <text evidence="10">Belongs to the protein kinase superfamily.</text>
</comment>
<evidence type="ECO:0000256" key="1">
    <source>
        <dbReference type="ARBA" id="ARBA00012513"/>
    </source>
</evidence>
<evidence type="ECO:0000256" key="10">
    <source>
        <dbReference type="RuleBase" id="RU000304"/>
    </source>
</evidence>
<feature type="domain" description="Protein kinase" evidence="12">
    <location>
        <begin position="140"/>
        <end position="410"/>
    </location>
</feature>
<dbReference type="Gene3D" id="1.10.510.10">
    <property type="entry name" value="Transferase(Phosphotransferase) domain 1"/>
    <property type="match status" value="1"/>
</dbReference>
<dbReference type="OrthoDB" id="4062651at2759"/>
<dbReference type="EC" id="2.7.11.1" evidence="1"/>
<dbReference type="PROSITE" id="PS50011">
    <property type="entry name" value="PROTEIN_KINASE_DOM"/>
    <property type="match status" value="1"/>
</dbReference>
<evidence type="ECO:0000256" key="7">
    <source>
        <dbReference type="ARBA" id="ARBA00047899"/>
    </source>
</evidence>
<reference evidence="13" key="2">
    <citation type="submission" date="2020-11" db="EMBL/GenBank/DDBJ databases">
        <authorList>
            <person name="McCartney M.A."/>
            <person name="Auch B."/>
            <person name="Kono T."/>
            <person name="Mallez S."/>
            <person name="Becker A."/>
            <person name="Gohl D.M."/>
            <person name="Silverstein K.A.T."/>
            <person name="Koren S."/>
            <person name="Bechman K.B."/>
            <person name="Herman A."/>
            <person name="Abrahante J.E."/>
            <person name="Garbe J."/>
        </authorList>
    </citation>
    <scope>NUCLEOTIDE SEQUENCE</scope>
    <source>
        <strain evidence="13">Duluth1</strain>
        <tissue evidence="13">Whole animal</tissue>
    </source>
</reference>
<comment type="catalytic activity">
    <reaction evidence="8">
        <text>L-seryl-[protein] + ATP = O-phospho-L-seryl-[protein] + ADP + H(+)</text>
        <dbReference type="Rhea" id="RHEA:17989"/>
        <dbReference type="Rhea" id="RHEA-COMP:9863"/>
        <dbReference type="Rhea" id="RHEA-COMP:11604"/>
        <dbReference type="ChEBI" id="CHEBI:15378"/>
        <dbReference type="ChEBI" id="CHEBI:29999"/>
        <dbReference type="ChEBI" id="CHEBI:30616"/>
        <dbReference type="ChEBI" id="CHEBI:83421"/>
        <dbReference type="ChEBI" id="CHEBI:456216"/>
        <dbReference type="EC" id="2.7.11.1"/>
    </reaction>
</comment>
<evidence type="ECO:0000256" key="5">
    <source>
        <dbReference type="ARBA" id="ARBA00022777"/>
    </source>
</evidence>
<evidence type="ECO:0000256" key="2">
    <source>
        <dbReference type="ARBA" id="ARBA00022527"/>
    </source>
</evidence>
<dbReference type="InterPro" id="IPR008271">
    <property type="entry name" value="Ser/Thr_kinase_AS"/>
</dbReference>
<keyword evidence="3" id="KW-0808">Transferase</keyword>
<dbReference type="InterPro" id="IPR051681">
    <property type="entry name" value="Ser/Thr_Kinases-Pseudokinases"/>
</dbReference>
<keyword evidence="5" id="KW-0418">Kinase</keyword>
<dbReference type="Gene3D" id="3.30.200.20">
    <property type="entry name" value="Phosphorylase Kinase, domain 1"/>
    <property type="match status" value="1"/>
</dbReference>
<evidence type="ECO:0000256" key="8">
    <source>
        <dbReference type="ARBA" id="ARBA00048679"/>
    </source>
</evidence>
<feature type="binding site" evidence="9">
    <location>
        <position position="167"/>
    </location>
    <ligand>
        <name>ATP</name>
        <dbReference type="ChEBI" id="CHEBI:30616"/>
    </ligand>
</feature>
<dbReference type="Pfam" id="PF00069">
    <property type="entry name" value="Pkinase"/>
    <property type="match status" value="1"/>
</dbReference>
<dbReference type="AlphaFoldDB" id="A0A9D4HUA7"/>
<comment type="catalytic activity">
    <reaction evidence="7">
        <text>L-threonyl-[protein] + ATP = O-phospho-L-threonyl-[protein] + ADP + H(+)</text>
        <dbReference type="Rhea" id="RHEA:46608"/>
        <dbReference type="Rhea" id="RHEA-COMP:11060"/>
        <dbReference type="Rhea" id="RHEA-COMP:11605"/>
        <dbReference type="ChEBI" id="CHEBI:15378"/>
        <dbReference type="ChEBI" id="CHEBI:30013"/>
        <dbReference type="ChEBI" id="CHEBI:30616"/>
        <dbReference type="ChEBI" id="CHEBI:61977"/>
        <dbReference type="ChEBI" id="CHEBI:456216"/>
        <dbReference type="EC" id="2.7.11.1"/>
    </reaction>
</comment>
<comment type="caution">
    <text evidence="13">The sequence shown here is derived from an EMBL/GenBank/DDBJ whole genome shotgun (WGS) entry which is preliminary data.</text>
</comment>
<organism evidence="13 14">
    <name type="scientific">Dreissena polymorpha</name>
    <name type="common">Zebra mussel</name>
    <name type="synonym">Mytilus polymorpha</name>
    <dbReference type="NCBI Taxonomy" id="45954"/>
    <lineage>
        <taxon>Eukaryota</taxon>
        <taxon>Metazoa</taxon>
        <taxon>Spiralia</taxon>
        <taxon>Lophotrochozoa</taxon>
        <taxon>Mollusca</taxon>
        <taxon>Bivalvia</taxon>
        <taxon>Autobranchia</taxon>
        <taxon>Heteroconchia</taxon>
        <taxon>Euheterodonta</taxon>
        <taxon>Imparidentia</taxon>
        <taxon>Neoheterodontei</taxon>
        <taxon>Myida</taxon>
        <taxon>Dreissenoidea</taxon>
        <taxon>Dreissenidae</taxon>
        <taxon>Dreissena</taxon>
    </lineage>
</organism>
<evidence type="ECO:0000256" key="11">
    <source>
        <dbReference type="SAM" id="MobiDB-lite"/>
    </source>
</evidence>
<evidence type="ECO:0000256" key="9">
    <source>
        <dbReference type="PROSITE-ProRule" id="PRU10141"/>
    </source>
</evidence>
<dbReference type="PIRSF" id="PIRSF000654">
    <property type="entry name" value="Integrin-linked_kinase"/>
    <property type="match status" value="1"/>
</dbReference>
<protein>
    <recommendedName>
        <fullName evidence="1">non-specific serine/threonine protein kinase</fullName>
        <ecNumber evidence="1">2.7.11.1</ecNumber>
    </recommendedName>
</protein>
<evidence type="ECO:0000259" key="12">
    <source>
        <dbReference type="PROSITE" id="PS50011"/>
    </source>
</evidence>
<dbReference type="InterPro" id="IPR011009">
    <property type="entry name" value="Kinase-like_dom_sf"/>
</dbReference>
<keyword evidence="14" id="KW-1185">Reference proteome</keyword>
<gene>
    <name evidence="13" type="ORF">DPMN_057191</name>
</gene>
<keyword evidence="4 9" id="KW-0547">Nucleotide-binding</keyword>
<keyword evidence="2 10" id="KW-0723">Serine/threonine-protein kinase</keyword>
<dbReference type="PROSITE" id="PS00107">
    <property type="entry name" value="PROTEIN_KINASE_ATP"/>
    <property type="match status" value="1"/>
</dbReference>
<dbReference type="EMBL" id="JAIWYP010000012">
    <property type="protein sequence ID" value="KAH3731185.1"/>
    <property type="molecule type" value="Genomic_DNA"/>
</dbReference>
<feature type="compositionally biased region" description="Polar residues" evidence="11">
    <location>
        <begin position="7"/>
        <end position="28"/>
    </location>
</feature>